<keyword evidence="2" id="KW-1185">Reference proteome</keyword>
<accession>A0A9P1GY88</accession>
<gene>
    <name evidence="1" type="ORF">PPNO1_LOCUS2280</name>
</gene>
<dbReference type="EMBL" id="CALLCH030000005">
    <property type="protein sequence ID" value="CAI4212524.1"/>
    <property type="molecule type" value="Genomic_DNA"/>
</dbReference>
<proteinExistence type="predicted"/>
<organism evidence="1 2">
    <name type="scientific">Parascedosporium putredinis</name>
    <dbReference type="NCBI Taxonomy" id="1442378"/>
    <lineage>
        <taxon>Eukaryota</taxon>
        <taxon>Fungi</taxon>
        <taxon>Dikarya</taxon>
        <taxon>Ascomycota</taxon>
        <taxon>Pezizomycotina</taxon>
        <taxon>Sordariomycetes</taxon>
        <taxon>Hypocreomycetidae</taxon>
        <taxon>Microascales</taxon>
        <taxon>Microascaceae</taxon>
        <taxon>Parascedosporium</taxon>
    </lineage>
</organism>
<sequence>MIITFIFDLVRSLVNGILHLLNAAMGFISRILGLSKRAPKLVQCSHHPEPTLACPKCAEEQARARKYMWKIIIGLMLPFALQSLDTTM</sequence>
<evidence type="ECO:0000313" key="1">
    <source>
        <dbReference type="EMBL" id="CAI4212524.1"/>
    </source>
</evidence>
<dbReference type="Proteomes" id="UP000838763">
    <property type="component" value="Unassembled WGS sequence"/>
</dbReference>
<dbReference type="AlphaFoldDB" id="A0A9P1GY88"/>
<protein>
    <submittedName>
        <fullName evidence="1">Uncharacterized protein</fullName>
    </submittedName>
</protein>
<reference evidence="1" key="1">
    <citation type="submission" date="2022-11" db="EMBL/GenBank/DDBJ databases">
        <authorList>
            <person name="Scott C."/>
            <person name="Bruce N."/>
        </authorList>
    </citation>
    <scope>NUCLEOTIDE SEQUENCE</scope>
</reference>
<comment type="caution">
    <text evidence="1">The sequence shown here is derived from an EMBL/GenBank/DDBJ whole genome shotgun (WGS) entry which is preliminary data.</text>
</comment>
<name>A0A9P1GY88_9PEZI</name>
<evidence type="ECO:0000313" key="2">
    <source>
        <dbReference type="Proteomes" id="UP000838763"/>
    </source>
</evidence>